<feature type="domain" description="PSI" evidence="4">
    <location>
        <begin position="1011"/>
        <end position="1055"/>
    </location>
</feature>
<proteinExistence type="predicted"/>
<feature type="compositionally biased region" description="Gly residues" evidence="2">
    <location>
        <begin position="403"/>
        <end position="412"/>
    </location>
</feature>
<gene>
    <name evidence="5" type="ORF">Cvel_1236</name>
</gene>
<feature type="compositionally biased region" description="Basic and acidic residues" evidence="2">
    <location>
        <begin position="30"/>
        <end position="44"/>
    </location>
</feature>
<dbReference type="EMBL" id="CDMZ01003417">
    <property type="protein sequence ID" value="CEM46291.1"/>
    <property type="molecule type" value="Genomic_DNA"/>
</dbReference>
<feature type="domain" description="PSI" evidence="4">
    <location>
        <begin position="1406"/>
        <end position="1466"/>
    </location>
</feature>
<reference evidence="5" key="1">
    <citation type="submission" date="2014-11" db="EMBL/GenBank/DDBJ databases">
        <authorList>
            <person name="Otto D Thomas"/>
            <person name="Naeem Raeece"/>
        </authorList>
    </citation>
    <scope>NUCLEOTIDE SEQUENCE</scope>
</reference>
<feature type="domain" description="PSI" evidence="4">
    <location>
        <begin position="1119"/>
        <end position="1191"/>
    </location>
</feature>
<feature type="domain" description="PSI" evidence="4">
    <location>
        <begin position="889"/>
        <end position="951"/>
    </location>
</feature>
<evidence type="ECO:0000256" key="1">
    <source>
        <dbReference type="ARBA" id="ARBA00023180"/>
    </source>
</evidence>
<feature type="domain" description="PSI" evidence="4">
    <location>
        <begin position="1353"/>
        <end position="1404"/>
    </location>
</feature>
<feature type="compositionally biased region" description="Acidic residues" evidence="2">
    <location>
        <begin position="125"/>
        <end position="147"/>
    </location>
</feature>
<evidence type="ECO:0000256" key="3">
    <source>
        <dbReference type="SAM" id="Phobius"/>
    </source>
</evidence>
<evidence type="ECO:0000313" key="5">
    <source>
        <dbReference type="EMBL" id="CEM46291.1"/>
    </source>
</evidence>
<feature type="transmembrane region" description="Helical" evidence="3">
    <location>
        <begin position="1502"/>
        <end position="1527"/>
    </location>
</feature>
<dbReference type="SUPFAM" id="SSF51206">
    <property type="entry name" value="cAMP-binding domain-like"/>
    <property type="match status" value="1"/>
</dbReference>
<sequence>MADLAEASTPTKEKGGGANDEGASSSHPVEGSDKGEPREKTRSEVDEEEKLEGGGASDTSEYDEQKEANSEQNEGSGQKEGGGGEEKGGEEEGGEREETEEEAKLRRQREPSYLPIQAPFATIEEWNEKESDDEEPPDDLEGLEDTDGQTLPRKAVKKKNAAATSSPAAEDRDIDPSSLSPIEGALFGEGKDENEIEEELIKSLGEPGAALRWRNILTKKLKDVCDKSPENRTERNLQLLVAFLKGVEFFKGKNQKEEHLIIHPEGQCDCDDRQLLRAARLEQENSYPCQKHSQGASDLGETPALALLQGRESSSVFFVKSGRLRLLRSLDAKAVRDGMRRRRSIVSCASPNSAMTSAVDPSGGSTVNVPQGGASSRLQGGSIAAGLASHGGGGAHPSISRTGSGGALGESAGGVSFSPQIANLMKKMEDEQEAEGEMGIESSKETGGEGREGSGPPSLLEEEDDMNLLKRRNSSSSSSSSKTQGGDDDGKSAKSAAGSAGRKSALAKGDLKKSRSRLTFKPTHDEFLFDDDEIKEEEANEKLESQEIQGTEVDLPTGRRAPEVKEKDIMVLQAGYVGPFECYGLREVFNGETAAFSLLADTSAEVLEINKQEFLRRISVNLLFVFYKNMPIFPTDESLLKALEQHDRLEEIQTCFQSNISESDASAAFRNSDPTQMEDDGRAGRLEAKLRGVCVSRDAPLLSPRMPPPAPGAPGSTSSSPTKRSAIYAKGWRSKTHTGAKTGMHTTRSLRESRPSPLTTVPNLLFQDLARFRVTDSRTLAEFARRAEAYEGKERLWPRGFRTSAKMYCPLMLAPSGEKTTVLPCEIAKEPKEQAEARRMSIAKQMSAMQVPSHMTLRGNTFGPKRDTGYTKDECWNFDRGMSMFGDDSCRTCSGSTCDECARSGKGCGWCAETGTCGPTSTFGEMCVNGKGSKCSNWQGCLSKEPNEKCPAVQCSKFDTCSSCAQNKGCGWCASSQTCIEGSNFVGLCKDCQDGISCFKPENDDYCPASQCSSFTMCTGCTAQKGCGWNAEELKCVELSKTGSGSCPSTSNGCLFQTQDQCPHTPTQRCAYWTTCKACAEDAACGWSSGTNECVEASTSGLGGCRGRGAFSYWDCEPHCDSLSDCGPCLAEETATCTWCVGERLNPNRTKVERCTLAKGAVGKNGFGDRRKTEYDTHSCDYTISEKGDCESCGSKGFKADLSDPFGKALKEKGSCSACVSDSKCVACEYETNLSGKVSDCVRGDEEGPYSACRVPADAMTSMSFNGFWSHKNPTMGPREDSEQCGNQDPCRTATTCGACMAPSMVDLFHCVWCNQTEPLSGQSSIGSRCRSRGECPTKFSTEERNKCPREPTCQETGEEGGCQACVARKDCAFIPSSNMCVPSNTPFSNNYLPYVWGDQKKCPDVCGRHDNCKDCSSDSNCGWCPLAGCLPLGRSKSPLTPGPDYLSTGRTCSPFVQSFSRRACKAAEKAEEEGGTGSDTGGKSGGKSGRDGGKSGGGGGFWIALGWTFFALVLFAFALFGLWWFFFRFRPSRGHAAPNVPLLSF</sequence>
<protein>
    <recommendedName>
        <fullName evidence="4">PSI domain-containing protein</fullName>
    </recommendedName>
</protein>
<feature type="compositionally biased region" description="Low complexity" evidence="2">
    <location>
        <begin position="493"/>
        <end position="508"/>
    </location>
</feature>
<dbReference type="SMART" id="SM00423">
    <property type="entry name" value="PSI"/>
    <property type="match status" value="8"/>
</dbReference>
<feature type="region of interest" description="Disordered" evidence="2">
    <location>
        <begin position="1471"/>
        <end position="1494"/>
    </location>
</feature>
<feature type="domain" description="PSI" evidence="4">
    <location>
        <begin position="1290"/>
        <end position="1349"/>
    </location>
</feature>
<organism evidence="5">
    <name type="scientific">Chromera velia CCMP2878</name>
    <dbReference type="NCBI Taxonomy" id="1169474"/>
    <lineage>
        <taxon>Eukaryota</taxon>
        <taxon>Sar</taxon>
        <taxon>Alveolata</taxon>
        <taxon>Colpodellida</taxon>
        <taxon>Chromeraceae</taxon>
        <taxon>Chromera</taxon>
    </lineage>
</organism>
<feature type="compositionally biased region" description="Polar residues" evidence="2">
    <location>
        <begin position="363"/>
        <end position="379"/>
    </location>
</feature>
<feature type="compositionally biased region" description="Acidic residues" evidence="2">
    <location>
        <begin position="88"/>
        <end position="101"/>
    </location>
</feature>
<keyword evidence="1" id="KW-0325">Glycoprotein</keyword>
<feature type="compositionally biased region" description="Basic and acidic residues" evidence="2">
    <location>
        <begin position="442"/>
        <end position="452"/>
    </location>
</feature>
<feature type="domain" description="PSI" evidence="4">
    <location>
        <begin position="954"/>
        <end position="993"/>
    </location>
</feature>
<evidence type="ECO:0000259" key="4">
    <source>
        <dbReference type="SMART" id="SM00423"/>
    </source>
</evidence>
<feature type="region of interest" description="Disordered" evidence="2">
    <location>
        <begin position="699"/>
        <end position="757"/>
    </location>
</feature>
<dbReference type="InterPro" id="IPR018490">
    <property type="entry name" value="cNMP-bd_dom_sf"/>
</dbReference>
<feature type="region of interest" description="Disordered" evidence="2">
    <location>
        <begin position="1"/>
        <end position="191"/>
    </location>
</feature>
<dbReference type="VEuPathDB" id="CryptoDB:Cvel_1236"/>
<keyword evidence="3" id="KW-1133">Transmembrane helix</keyword>
<feature type="region of interest" description="Disordered" evidence="2">
    <location>
        <begin position="352"/>
        <end position="414"/>
    </location>
</feature>
<feature type="compositionally biased region" description="Low complexity" evidence="2">
    <location>
        <begin position="713"/>
        <end position="722"/>
    </location>
</feature>
<feature type="region of interest" description="Disordered" evidence="2">
    <location>
        <begin position="428"/>
        <end position="515"/>
    </location>
</feature>
<dbReference type="InterPro" id="IPR016201">
    <property type="entry name" value="PSI"/>
</dbReference>
<keyword evidence="3" id="KW-0472">Membrane</keyword>
<feature type="domain" description="PSI" evidence="4">
    <location>
        <begin position="1069"/>
        <end position="1117"/>
    </location>
</feature>
<accession>A0A0G4HPW6</accession>
<feature type="compositionally biased region" description="Gly residues" evidence="2">
    <location>
        <begin position="1476"/>
        <end position="1488"/>
    </location>
</feature>
<evidence type="ECO:0000256" key="2">
    <source>
        <dbReference type="SAM" id="MobiDB-lite"/>
    </source>
</evidence>
<keyword evidence="3" id="KW-0812">Transmembrane</keyword>
<name>A0A0G4HPW6_9ALVE</name>